<dbReference type="Proteomes" id="UP000549052">
    <property type="component" value="Unassembled WGS sequence"/>
</dbReference>
<dbReference type="Pfam" id="PF14534">
    <property type="entry name" value="DUF4440"/>
    <property type="match status" value="1"/>
</dbReference>
<sequence length="129" mass="14650">MTTASDTIDVAAIEQCEERLRLAMLAGDVEALKKLLAEDLTFIDHQGRRVDKAADLEIYRNGVLEFMNIEVLDRVIKPLDNVALVSLRARVTGTYYGEKFSEKLAYTRVWSRKSNAWTVISVHCSRITM</sequence>
<evidence type="ECO:0000259" key="1">
    <source>
        <dbReference type="Pfam" id="PF14534"/>
    </source>
</evidence>
<evidence type="ECO:0000313" key="2">
    <source>
        <dbReference type="EMBL" id="MBA8879500.1"/>
    </source>
</evidence>
<proteinExistence type="predicted"/>
<reference evidence="2 3" key="1">
    <citation type="submission" date="2020-07" db="EMBL/GenBank/DDBJ databases">
        <title>Genomic Encyclopedia of Type Strains, Phase IV (KMG-V): Genome sequencing to study the core and pangenomes of soil and plant-associated prokaryotes.</title>
        <authorList>
            <person name="Whitman W."/>
        </authorList>
    </citation>
    <scope>NUCLEOTIDE SEQUENCE [LARGE SCALE GENOMIC DNA]</scope>
    <source>
        <strain evidence="2 3">AN3</strain>
    </source>
</reference>
<dbReference type="GO" id="GO:0016853">
    <property type="term" value="F:isomerase activity"/>
    <property type="evidence" value="ECO:0007669"/>
    <property type="project" value="UniProtKB-KW"/>
</dbReference>
<dbReference type="SUPFAM" id="SSF54427">
    <property type="entry name" value="NTF2-like"/>
    <property type="match status" value="1"/>
</dbReference>
<gene>
    <name evidence="2" type="ORF">FHW16_003219</name>
</gene>
<feature type="domain" description="DUF4440" evidence="1">
    <location>
        <begin position="13"/>
        <end position="118"/>
    </location>
</feature>
<keyword evidence="3" id="KW-1185">Reference proteome</keyword>
<dbReference type="Gene3D" id="3.10.450.50">
    <property type="match status" value="1"/>
</dbReference>
<dbReference type="RefSeq" id="WP_182550139.1">
    <property type="nucleotide sequence ID" value="NZ_JACGXN010000004.1"/>
</dbReference>
<evidence type="ECO:0000313" key="3">
    <source>
        <dbReference type="Proteomes" id="UP000549052"/>
    </source>
</evidence>
<protein>
    <submittedName>
        <fullName evidence="2">Ketosteroid isomerase-like protein</fullName>
    </submittedName>
</protein>
<comment type="caution">
    <text evidence="2">The sequence shown here is derived from an EMBL/GenBank/DDBJ whole genome shotgun (WGS) entry which is preliminary data.</text>
</comment>
<dbReference type="InterPro" id="IPR032710">
    <property type="entry name" value="NTF2-like_dom_sf"/>
</dbReference>
<dbReference type="EMBL" id="JACGXN010000004">
    <property type="protein sequence ID" value="MBA8879500.1"/>
    <property type="molecule type" value="Genomic_DNA"/>
</dbReference>
<accession>A0A839ESB2</accession>
<keyword evidence="2" id="KW-0413">Isomerase</keyword>
<organism evidence="2 3">
    <name type="scientific">Phyllobacterium myrsinacearum</name>
    <dbReference type="NCBI Taxonomy" id="28101"/>
    <lineage>
        <taxon>Bacteria</taxon>
        <taxon>Pseudomonadati</taxon>
        <taxon>Pseudomonadota</taxon>
        <taxon>Alphaproteobacteria</taxon>
        <taxon>Hyphomicrobiales</taxon>
        <taxon>Phyllobacteriaceae</taxon>
        <taxon>Phyllobacterium</taxon>
    </lineage>
</organism>
<dbReference type="AlphaFoldDB" id="A0A839ESB2"/>
<dbReference type="InterPro" id="IPR027843">
    <property type="entry name" value="DUF4440"/>
</dbReference>
<name>A0A839ESB2_9HYPH</name>